<reference evidence="2 3" key="2">
    <citation type="submission" date="2005-09" db="EMBL/GenBank/DDBJ databases">
        <authorList>
            <person name="Mural R.J."/>
            <person name="Li P.W."/>
            <person name="Adams M.D."/>
            <person name="Amanatides P.G."/>
            <person name="Baden-Tillson H."/>
            <person name="Barnstead M."/>
            <person name="Chin S.H."/>
            <person name="Dew I."/>
            <person name="Evans C.A."/>
            <person name="Ferriera S."/>
            <person name="Flanigan M."/>
            <person name="Fosler C."/>
            <person name="Glodek A."/>
            <person name="Gu Z."/>
            <person name="Holt R.A."/>
            <person name="Jennings D."/>
            <person name="Kraft C.L."/>
            <person name="Lu F."/>
            <person name="Nguyen T."/>
            <person name="Nusskern D.R."/>
            <person name="Pfannkoch C.M."/>
            <person name="Sitter C."/>
            <person name="Sutton G.G."/>
            <person name="Venter J.C."/>
            <person name="Wang Z."/>
            <person name="Woodage T."/>
            <person name="Zheng X.H."/>
            <person name="Zhong F."/>
        </authorList>
    </citation>
    <scope>NUCLEOTIDE SEQUENCE [LARGE SCALE GENOMIC DNA]</scope>
    <source>
        <strain evidence="2">BN</strain>
        <strain evidence="3">BN, Sprague-Dawley</strain>
    </source>
</reference>
<dbReference type="EMBL" id="CH473979">
    <property type="protein sequence ID" value="EDM07356.1"/>
    <property type="molecule type" value="Genomic_DNA"/>
</dbReference>
<feature type="region of interest" description="Disordered" evidence="1">
    <location>
        <begin position="83"/>
        <end position="107"/>
    </location>
</feature>
<dbReference type="EMBL" id="CH473979">
    <property type="protein sequence ID" value="EDM07355.1"/>
    <property type="molecule type" value="Genomic_DNA"/>
</dbReference>
<evidence type="ECO:0000313" key="4">
    <source>
        <dbReference type="RGD" id="402122545"/>
    </source>
</evidence>
<gene>
    <name evidence="4" type="primary">Saxo3</name>
    <name evidence="2" type="synonym">Lhb</name>
    <name evidence="2" type="ORF">rCG_53726</name>
</gene>
<evidence type="ECO:0000256" key="1">
    <source>
        <dbReference type="SAM" id="MobiDB-lite"/>
    </source>
</evidence>
<dbReference type="PANTHER" id="PTHR37404">
    <property type="entry name" value="HCG1796489"/>
    <property type="match status" value="1"/>
</dbReference>
<dbReference type="OrthoDB" id="382863at2759"/>
<protein>
    <submittedName>
        <fullName evidence="2">Luteinizing hormone beta, isoform CRA_a</fullName>
    </submittedName>
</protein>
<sequence length="323" mass="36020">MAGRTLALRYGPPWSPISETEVLGAWPNWHLTSSGVAHHRIPLAPFPPPTLQSTVKEPLPAASKQDPHIWAFDEVISRWETTSGSAHTPKWGSGPCAQPKAPEHEDPRRTLGIKSLAEKLRRHEGLGVPLTTKYQISETKAQYKDWPDLDQSDPLLAEPLSLELTDHHRGGPSQALIPWTRNPKLAGQPFTVNKMGVLDRLQPYMTTSARDFSRKLSGYPYQKSEICQSWPKKASRRELKSLPSVRAARAGPSQPIVPYLGALPLTRESYGPPMHPFCRMDRICLVDAPWGGLHRNPVPGIYSVPKAYCTENSRYGSARRELV</sequence>
<dbReference type="AGR" id="RGD:402122545"/>
<dbReference type="Proteomes" id="UP000234681">
    <property type="component" value="Chromosome 1"/>
</dbReference>
<dbReference type="PANTHER" id="PTHR37404:SF1">
    <property type="entry name" value="HCG1796489"/>
    <property type="match status" value="1"/>
</dbReference>
<reference evidence="2" key="1">
    <citation type="journal article" date="2005" name="Genome Res.">
        <title>Gene and alternative splicing annotation with AIR.</title>
        <authorList>
            <person name="Florea L."/>
            <person name="Di Francesco V."/>
            <person name="Miller J."/>
            <person name="Turner R."/>
            <person name="Yao A."/>
            <person name="Harris M."/>
            <person name="Walenz B."/>
            <person name="Mobarry C."/>
            <person name="Merkulov G.V."/>
            <person name="Charlab R."/>
            <person name="Dew I."/>
            <person name="Deng Z."/>
            <person name="Istrail S."/>
            <person name="Li P."/>
            <person name="Sutton G."/>
        </authorList>
    </citation>
    <scope>NUCLEOTIDE SEQUENCE</scope>
    <source>
        <strain evidence="2">BN</strain>
    </source>
</reference>
<evidence type="ECO:0000313" key="2">
    <source>
        <dbReference type="EMBL" id="EDM07355.1"/>
    </source>
</evidence>
<dbReference type="CTD" id="101059948"/>
<dbReference type="GeneID" id="134483105"/>
<dbReference type="RGD" id="402122545">
    <property type="gene designation" value="Saxo3"/>
</dbReference>
<accession>A6JB27</accession>
<proteinExistence type="predicted"/>
<dbReference type="RefSeq" id="NP_001419929.1">
    <property type="nucleotide sequence ID" value="NM_001433000.1"/>
</dbReference>
<name>A6JB27_RAT</name>
<organism evidence="2 3">
    <name type="scientific">Rattus norvegicus</name>
    <name type="common">Rat</name>
    <dbReference type="NCBI Taxonomy" id="10116"/>
    <lineage>
        <taxon>Eukaryota</taxon>
        <taxon>Metazoa</taxon>
        <taxon>Chordata</taxon>
        <taxon>Craniata</taxon>
        <taxon>Vertebrata</taxon>
        <taxon>Euteleostomi</taxon>
        <taxon>Mammalia</taxon>
        <taxon>Eutheria</taxon>
        <taxon>Euarchontoglires</taxon>
        <taxon>Glires</taxon>
        <taxon>Rodentia</taxon>
        <taxon>Myomorpha</taxon>
        <taxon>Muroidea</taxon>
        <taxon>Muridae</taxon>
        <taxon>Murinae</taxon>
        <taxon>Rattus</taxon>
    </lineage>
</organism>
<evidence type="ECO:0000313" key="3">
    <source>
        <dbReference type="Proteomes" id="UP000234681"/>
    </source>
</evidence>
<dbReference type="InterPro" id="IPR053347">
    <property type="entry name" value="Axonemal_MT_stabilizer"/>
</dbReference>
<dbReference type="AlphaFoldDB" id="A6JB27"/>